<feature type="domain" description="Signal transduction histidine kinase dimerisation/phosphoacceptor" evidence="7">
    <location>
        <begin position="47"/>
        <end position="113"/>
    </location>
</feature>
<name>A0A174GKL6_9FIRM</name>
<dbReference type="Pfam" id="PF00512">
    <property type="entry name" value="HisKA"/>
    <property type="match status" value="1"/>
</dbReference>
<keyword evidence="6" id="KW-1133">Transmembrane helix</keyword>
<dbReference type="PANTHER" id="PTHR43711">
    <property type="entry name" value="TWO-COMPONENT HISTIDINE KINASE"/>
    <property type="match status" value="1"/>
</dbReference>
<sequence length="146" mass="16560">MLLSLYHEMTVFCVLITSMIWISAIVTKRSADRSYFALNTAEHANRAKTTFLNNMSHDIRTPMHAIIGFTALAAAHVNRPDQVQEYLNKISTSGQHLLSLINDVLDMSRIESGRVKIEEKEVHLPDVMHDLRAMRSFRSFRASASS</sequence>
<keyword evidence="4" id="KW-0418">Kinase</keyword>
<keyword evidence="5" id="KW-0902">Two-component regulatory system</keyword>
<reference evidence="8 9" key="1">
    <citation type="submission" date="2015-09" db="EMBL/GenBank/DDBJ databases">
        <authorList>
            <consortium name="Pathogen Informatics"/>
        </authorList>
    </citation>
    <scope>NUCLEOTIDE SEQUENCE [LARGE SCALE GENOMIC DNA]</scope>
    <source>
        <strain evidence="8 9">2789STDY5834885</strain>
    </source>
</reference>
<dbReference type="SUPFAM" id="SSF47384">
    <property type="entry name" value="Homodimeric domain of signal transducing histidine kinase"/>
    <property type="match status" value="1"/>
</dbReference>
<accession>A0A174GKL6</accession>
<dbReference type="GO" id="GO:0000155">
    <property type="term" value="F:phosphorelay sensor kinase activity"/>
    <property type="evidence" value="ECO:0007669"/>
    <property type="project" value="InterPro"/>
</dbReference>
<dbReference type="Proteomes" id="UP000095709">
    <property type="component" value="Unassembled WGS sequence"/>
</dbReference>
<dbReference type="SMART" id="SM00388">
    <property type="entry name" value="HisKA"/>
    <property type="match status" value="1"/>
</dbReference>
<evidence type="ECO:0000256" key="1">
    <source>
        <dbReference type="ARBA" id="ARBA00000085"/>
    </source>
</evidence>
<evidence type="ECO:0000259" key="7">
    <source>
        <dbReference type="SMART" id="SM00388"/>
    </source>
</evidence>
<dbReference type="InterPro" id="IPR036097">
    <property type="entry name" value="HisK_dim/P_sf"/>
</dbReference>
<dbReference type="InterPro" id="IPR003661">
    <property type="entry name" value="HisK_dim/P_dom"/>
</dbReference>
<evidence type="ECO:0000256" key="5">
    <source>
        <dbReference type="ARBA" id="ARBA00023012"/>
    </source>
</evidence>
<organism evidence="8 9">
    <name type="scientific">Fusicatenibacter saccharivorans</name>
    <dbReference type="NCBI Taxonomy" id="1150298"/>
    <lineage>
        <taxon>Bacteria</taxon>
        <taxon>Bacillati</taxon>
        <taxon>Bacillota</taxon>
        <taxon>Clostridia</taxon>
        <taxon>Lachnospirales</taxon>
        <taxon>Lachnospiraceae</taxon>
        <taxon>Fusicatenibacter</taxon>
    </lineage>
</organism>
<dbReference type="EMBL" id="CZAL01000001">
    <property type="protein sequence ID" value="CUO61546.1"/>
    <property type="molecule type" value="Genomic_DNA"/>
</dbReference>
<feature type="transmembrane region" description="Helical" evidence="6">
    <location>
        <begin position="6"/>
        <end position="26"/>
    </location>
</feature>
<comment type="catalytic activity">
    <reaction evidence="1">
        <text>ATP + protein L-histidine = ADP + protein N-phospho-L-histidine.</text>
        <dbReference type="EC" id="2.7.13.3"/>
    </reaction>
</comment>
<evidence type="ECO:0000256" key="4">
    <source>
        <dbReference type="ARBA" id="ARBA00022777"/>
    </source>
</evidence>
<gene>
    <name evidence="8" type="primary">pleC</name>
    <name evidence="8" type="ORF">ERS852498_00044</name>
</gene>
<protein>
    <recommendedName>
        <fullName evidence="2">histidine kinase</fullName>
        <ecNumber evidence="2">2.7.13.3</ecNumber>
    </recommendedName>
</protein>
<evidence type="ECO:0000313" key="8">
    <source>
        <dbReference type="EMBL" id="CUO61546.1"/>
    </source>
</evidence>
<dbReference type="CDD" id="cd00082">
    <property type="entry name" value="HisKA"/>
    <property type="match status" value="1"/>
</dbReference>
<dbReference type="AlphaFoldDB" id="A0A174GKL6"/>
<evidence type="ECO:0000256" key="3">
    <source>
        <dbReference type="ARBA" id="ARBA00022679"/>
    </source>
</evidence>
<evidence type="ECO:0000256" key="2">
    <source>
        <dbReference type="ARBA" id="ARBA00012438"/>
    </source>
</evidence>
<evidence type="ECO:0000313" key="9">
    <source>
        <dbReference type="Proteomes" id="UP000095709"/>
    </source>
</evidence>
<keyword evidence="6" id="KW-0812">Transmembrane</keyword>
<keyword evidence="3 8" id="KW-0808">Transferase</keyword>
<dbReference type="PANTHER" id="PTHR43711:SF1">
    <property type="entry name" value="HISTIDINE KINASE 1"/>
    <property type="match status" value="1"/>
</dbReference>
<proteinExistence type="predicted"/>
<keyword evidence="6" id="KW-0472">Membrane</keyword>
<dbReference type="EC" id="2.7.13.3" evidence="2"/>
<dbReference type="InterPro" id="IPR050736">
    <property type="entry name" value="Sensor_HK_Regulatory"/>
</dbReference>
<dbReference type="Gene3D" id="1.10.287.130">
    <property type="match status" value="1"/>
</dbReference>
<evidence type="ECO:0000256" key="6">
    <source>
        <dbReference type="SAM" id="Phobius"/>
    </source>
</evidence>